<name>A0A2T0JTM1_9ACTN</name>
<keyword evidence="2" id="KW-1185">Reference proteome</keyword>
<reference evidence="1 2" key="1">
    <citation type="submission" date="2018-03" db="EMBL/GenBank/DDBJ databases">
        <title>Genomic Encyclopedia of Archaeal and Bacterial Type Strains, Phase II (KMG-II): from individual species to whole genera.</title>
        <authorList>
            <person name="Goeker M."/>
        </authorList>
    </citation>
    <scope>NUCLEOTIDE SEQUENCE [LARGE SCALE GENOMIC DNA]</scope>
    <source>
        <strain evidence="1 2">DSM 43146</strain>
    </source>
</reference>
<sequence length="141" mass="15517">MIEFPLITAESRVAPEHFHARWCDLATHPEWAPGMEYIRLEGPLRVGARGVMKAREGEETLFLVSDLVPGLAFQDTLLLEGGELTVRHESHQLGTGSRLELHARIDGPRAGELADGFAGLEKVLAADLANLIALMESEHRD</sequence>
<dbReference type="EMBL" id="PVMZ01000032">
    <property type="protein sequence ID" value="PRX10980.1"/>
    <property type="molecule type" value="Genomic_DNA"/>
</dbReference>
<dbReference type="OrthoDB" id="9810827at2"/>
<gene>
    <name evidence="1" type="ORF">CLV67_13238</name>
</gene>
<evidence type="ECO:0000313" key="2">
    <source>
        <dbReference type="Proteomes" id="UP000239415"/>
    </source>
</evidence>
<dbReference type="InterPro" id="IPR023393">
    <property type="entry name" value="START-like_dom_sf"/>
</dbReference>
<evidence type="ECO:0008006" key="3">
    <source>
        <dbReference type="Google" id="ProtNLM"/>
    </source>
</evidence>
<protein>
    <recommendedName>
        <fullName evidence="3">Polyketide cyclase/dehydrase/lipid transport protein</fullName>
    </recommendedName>
</protein>
<dbReference type="Proteomes" id="UP000239415">
    <property type="component" value="Unassembled WGS sequence"/>
</dbReference>
<proteinExistence type="predicted"/>
<comment type="caution">
    <text evidence="1">The sequence shown here is derived from an EMBL/GenBank/DDBJ whole genome shotgun (WGS) entry which is preliminary data.</text>
</comment>
<evidence type="ECO:0000313" key="1">
    <source>
        <dbReference type="EMBL" id="PRX10980.1"/>
    </source>
</evidence>
<accession>A0A2T0JTM1</accession>
<dbReference type="Gene3D" id="3.30.530.20">
    <property type="match status" value="1"/>
</dbReference>
<dbReference type="AlphaFoldDB" id="A0A2T0JTM1"/>
<organism evidence="1 2">
    <name type="scientific">Actinoplanes italicus</name>
    <dbReference type="NCBI Taxonomy" id="113567"/>
    <lineage>
        <taxon>Bacteria</taxon>
        <taxon>Bacillati</taxon>
        <taxon>Actinomycetota</taxon>
        <taxon>Actinomycetes</taxon>
        <taxon>Micromonosporales</taxon>
        <taxon>Micromonosporaceae</taxon>
        <taxon>Actinoplanes</taxon>
    </lineage>
</organism>
<dbReference type="RefSeq" id="WP_106330264.1">
    <property type="nucleotide sequence ID" value="NZ_BOMO01000164.1"/>
</dbReference>
<dbReference type="SUPFAM" id="SSF55961">
    <property type="entry name" value="Bet v1-like"/>
    <property type="match status" value="1"/>
</dbReference>